<feature type="transmembrane region" description="Helical" evidence="1">
    <location>
        <begin position="7"/>
        <end position="23"/>
    </location>
</feature>
<feature type="transmembrane region" description="Helical" evidence="1">
    <location>
        <begin position="29"/>
        <end position="47"/>
    </location>
</feature>
<keyword evidence="1" id="KW-0812">Transmembrane</keyword>
<accession>A0A1M6XDV1</accession>
<dbReference type="Gene3D" id="2.60.200.20">
    <property type="match status" value="1"/>
</dbReference>
<proteinExistence type="predicted"/>
<feature type="domain" description="FHA" evidence="2">
    <location>
        <begin position="96"/>
        <end position="148"/>
    </location>
</feature>
<name>A0A1M6XDV1_9FIRM</name>
<gene>
    <name evidence="3" type="ORF">SAMN02745136_03931</name>
</gene>
<dbReference type="STRING" id="1121322.SAMN02745136_03931"/>
<keyword evidence="4" id="KW-1185">Reference proteome</keyword>
<dbReference type="InterPro" id="IPR008984">
    <property type="entry name" value="SMAD_FHA_dom_sf"/>
</dbReference>
<organism evidence="3 4">
    <name type="scientific">Anaerocolumna jejuensis DSM 15929</name>
    <dbReference type="NCBI Taxonomy" id="1121322"/>
    <lineage>
        <taxon>Bacteria</taxon>
        <taxon>Bacillati</taxon>
        <taxon>Bacillota</taxon>
        <taxon>Clostridia</taxon>
        <taxon>Lachnospirales</taxon>
        <taxon>Lachnospiraceae</taxon>
        <taxon>Anaerocolumna</taxon>
    </lineage>
</organism>
<dbReference type="EMBL" id="FRAC01000022">
    <property type="protein sequence ID" value="SHL04111.1"/>
    <property type="molecule type" value="Genomic_DNA"/>
</dbReference>
<evidence type="ECO:0000256" key="1">
    <source>
        <dbReference type="SAM" id="Phobius"/>
    </source>
</evidence>
<dbReference type="Proteomes" id="UP000184386">
    <property type="component" value="Unassembled WGS sequence"/>
</dbReference>
<dbReference type="PROSITE" id="PS50006">
    <property type="entry name" value="FHA_DOMAIN"/>
    <property type="match status" value="1"/>
</dbReference>
<sequence>MKKRLNLIIAFLFVNIAAVFFLYTKIPYYWLWGIISLVMAGMHVLWADKKEKPMLLANSYISGKERAPGNTLTEMVLLGEEDEKLASWNIYGRNGLVIGRDIGENQVDVNLDQTVYASMIDIEHAVLNYSGNDWYVEDISIKNGISIQKTDGKKYRLAYGKPCKLDRGDIIYVALTKLQII</sequence>
<protein>
    <submittedName>
        <fullName evidence="3">FHA domain-containing protein</fullName>
    </submittedName>
</protein>
<evidence type="ECO:0000313" key="3">
    <source>
        <dbReference type="EMBL" id="SHL04111.1"/>
    </source>
</evidence>
<dbReference type="RefSeq" id="WP_073278559.1">
    <property type="nucleotide sequence ID" value="NZ_FRAC01000022.1"/>
</dbReference>
<evidence type="ECO:0000313" key="4">
    <source>
        <dbReference type="Proteomes" id="UP000184386"/>
    </source>
</evidence>
<dbReference type="CDD" id="cd00060">
    <property type="entry name" value="FHA"/>
    <property type="match status" value="1"/>
</dbReference>
<dbReference type="AlphaFoldDB" id="A0A1M6XDV1"/>
<dbReference type="InterPro" id="IPR000253">
    <property type="entry name" value="FHA_dom"/>
</dbReference>
<dbReference type="SUPFAM" id="SSF49879">
    <property type="entry name" value="SMAD/FHA domain"/>
    <property type="match status" value="1"/>
</dbReference>
<evidence type="ECO:0000259" key="2">
    <source>
        <dbReference type="PROSITE" id="PS50006"/>
    </source>
</evidence>
<reference evidence="3 4" key="1">
    <citation type="submission" date="2016-11" db="EMBL/GenBank/DDBJ databases">
        <authorList>
            <person name="Jaros S."/>
            <person name="Januszkiewicz K."/>
            <person name="Wedrychowicz H."/>
        </authorList>
    </citation>
    <scope>NUCLEOTIDE SEQUENCE [LARGE SCALE GENOMIC DNA]</scope>
    <source>
        <strain evidence="3 4">DSM 15929</strain>
    </source>
</reference>
<dbReference type="Pfam" id="PF00498">
    <property type="entry name" value="FHA"/>
    <property type="match status" value="1"/>
</dbReference>
<keyword evidence="1" id="KW-0472">Membrane</keyword>
<keyword evidence="1" id="KW-1133">Transmembrane helix</keyword>